<dbReference type="Pfam" id="PF01119">
    <property type="entry name" value="DNA_mis_repair"/>
    <property type="match status" value="1"/>
</dbReference>
<dbReference type="SMART" id="SM01340">
    <property type="entry name" value="DNA_mis_repair"/>
    <property type="match status" value="1"/>
</dbReference>
<dbReference type="GO" id="GO:0032389">
    <property type="term" value="C:MutLalpha complex"/>
    <property type="evidence" value="ECO:0007669"/>
    <property type="project" value="TreeGrafter"/>
</dbReference>
<dbReference type="EMBL" id="JASPKZ010002305">
    <property type="protein sequence ID" value="KAJ9595906.1"/>
    <property type="molecule type" value="Genomic_DNA"/>
</dbReference>
<feature type="domain" description="HMG box" evidence="5">
    <location>
        <begin position="668"/>
        <end position="736"/>
    </location>
</feature>
<dbReference type="Proteomes" id="UP001233999">
    <property type="component" value="Unassembled WGS sequence"/>
</dbReference>
<proteinExistence type="inferred from homology"/>
<dbReference type="GO" id="GO:0016887">
    <property type="term" value="F:ATP hydrolysis activity"/>
    <property type="evidence" value="ECO:0007669"/>
    <property type="project" value="InterPro"/>
</dbReference>
<dbReference type="InterPro" id="IPR014762">
    <property type="entry name" value="DNA_mismatch_repair_CS"/>
</dbReference>
<dbReference type="AlphaFoldDB" id="A0AAD8AC33"/>
<dbReference type="InterPro" id="IPR002099">
    <property type="entry name" value="MutL/Mlh/PMS"/>
</dbReference>
<name>A0AAD8AC33_DIPPU</name>
<dbReference type="PROSITE" id="PS00058">
    <property type="entry name" value="DNA_MISMATCH_REPAIR_1"/>
    <property type="match status" value="1"/>
</dbReference>
<reference evidence="6" key="1">
    <citation type="journal article" date="2023" name="IScience">
        <title>Live-bearing cockroach genome reveals convergent evolutionary mechanisms linked to viviparity in insects and beyond.</title>
        <authorList>
            <person name="Fouks B."/>
            <person name="Harrison M.C."/>
            <person name="Mikhailova A.A."/>
            <person name="Marchal E."/>
            <person name="English S."/>
            <person name="Carruthers M."/>
            <person name="Jennings E.C."/>
            <person name="Chiamaka E.L."/>
            <person name="Frigard R.A."/>
            <person name="Pippel M."/>
            <person name="Attardo G.M."/>
            <person name="Benoit J.B."/>
            <person name="Bornberg-Bauer E."/>
            <person name="Tobe S.S."/>
        </authorList>
    </citation>
    <scope>NUCLEOTIDE SEQUENCE</scope>
    <source>
        <strain evidence="6">Stay&amp;Tobe</strain>
    </source>
</reference>
<protein>
    <recommendedName>
        <fullName evidence="5">HMG box domain-containing protein</fullName>
    </recommendedName>
</protein>
<evidence type="ECO:0000256" key="4">
    <source>
        <dbReference type="SAM" id="MobiDB-lite"/>
    </source>
</evidence>
<comment type="caution">
    <text evidence="6">The sequence shown here is derived from an EMBL/GenBank/DDBJ whole genome shotgun (WGS) entry which is preliminary data.</text>
</comment>
<dbReference type="SUPFAM" id="SSF55874">
    <property type="entry name" value="ATPase domain of HSP90 chaperone/DNA topoisomerase II/histidine kinase"/>
    <property type="match status" value="1"/>
</dbReference>
<evidence type="ECO:0000256" key="3">
    <source>
        <dbReference type="PROSITE-ProRule" id="PRU00267"/>
    </source>
</evidence>
<dbReference type="Gene3D" id="3.30.230.10">
    <property type="match status" value="1"/>
</dbReference>
<dbReference type="GO" id="GO:0140664">
    <property type="term" value="F:ATP-dependent DNA damage sensor activity"/>
    <property type="evidence" value="ECO:0007669"/>
    <property type="project" value="InterPro"/>
</dbReference>
<dbReference type="CDD" id="cd00084">
    <property type="entry name" value="HMG-box_SF"/>
    <property type="match status" value="1"/>
</dbReference>
<feature type="DNA-binding region" description="HMG box" evidence="3">
    <location>
        <begin position="668"/>
        <end position="736"/>
    </location>
</feature>
<feature type="region of interest" description="Disordered" evidence="4">
    <location>
        <begin position="321"/>
        <end position="362"/>
    </location>
</feature>
<evidence type="ECO:0000256" key="1">
    <source>
        <dbReference type="ARBA" id="ARBA00006082"/>
    </source>
</evidence>
<dbReference type="PANTHER" id="PTHR10073">
    <property type="entry name" value="DNA MISMATCH REPAIR PROTEIN MLH, PMS, MUTL"/>
    <property type="match status" value="1"/>
</dbReference>
<dbReference type="InterPro" id="IPR009071">
    <property type="entry name" value="HMG_box_dom"/>
</dbReference>
<dbReference type="PANTHER" id="PTHR10073:SF54">
    <property type="entry name" value="PMS1 PROTEIN HOMOLOG 1"/>
    <property type="match status" value="1"/>
</dbReference>
<comment type="similarity">
    <text evidence="1">Belongs to the DNA mismatch repair MutL/HexB family.</text>
</comment>
<dbReference type="CDD" id="cd16926">
    <property type="entry name" value="HATPase_MutL-MLH-PMS-like"/>
    <property type="match status" value="1"/>
</dbReference>
<reference evidence="6" key="2">
    <citation type="submission" date="2023-05" db="EMBL/GenBank/DDBJ databases">
        <authorList>
            <person name="Fouks B."/>
        </authorList>
    </citation>
    <scope>NUCLEOTIDE SEQUENCE</scope>
    <source>
        <strain evidence="6">Stay&amp;Tobe</strain>
        <tissue evidence="6">Testes</tissue>
    </source>
</reference>
<dbReference type="CDD" id="cd00782">
    <property type="entry name" value="MutL_Trans"/>
    <property type="match status" value="1"/>
</dbReference>
<dbReference type="PROSITE" id="PS50118">
    <property type="entry name" value="HMG_BOX_2"/>
    <property type="match status" value="1"/>
</dbReference>
<feature type="compositionally biased region" description="Basic and acidic residues" evidence="4">
    <location>
        <begin position="347"/>
        <end position="358"/>
    </location>
</feature>
<accession>A0AAD8AC33</accession>
<gene>
    <name evidence="6" type="ORF">L9F63_012925</name>
</gene>
<keyword evidence="3" id="KW-0539">Nucleus</keyword>
<evidence type="ECO:0000256" key="2">
    <source>
        <dbReference type="ARBA" id="ARBA00022763"/>
    </source>
</evidence>
<evidence type="ECO:0000313" key="6">
    <source>
        <dbReference type="EMBL" id="KAJ9595906.1"/>
    </source>
</evidence>
<dbReference type="InterPro" id="IPR013507">
    <property type="entry name" value="DNA_mismatch_S5_2-like"/>
</dbReference>
<dbReference type="InterPro" id="IPR036910">
    <property type="entry name" value="HMG_box_dom_sf"/>
</dbReference>
<dbReference type="GO" id="GO:0030983">
    <property type="term" value="F:mismatched DNA binding"/>
    <property type="evidence" value="ECO:0007669"/>
    <property type="project" value="InterPro"/>
</dbReference>
<keyword evidence="2" id="KW-0227">DNA damage</keyword>
<dbReference type="NCBIfam" id="TIGR00585">
    <property type="entry name" value="mutl"/>
    <property type="match status" value="1"/>
</dbReference>
<feature type="compositionally biased region" description="Polar residues" evidence="4">
    <location>
        <begin position="333"/>
        <end position="346"/>
    </location>
</feature>
<dbReference type="InterPro" id="IPR036890">
    <property type="entry name" value="HATPase_C_sf"/>
</dbReference>
<dbReference type="SUPFAM" id="SSF54211">
    <property type="entry name" value="Ribosomal protein S5 domain 2-like"/>
    <property type="match status" value="1"/>
</dbReference>
<keyword evidence="3" id="KW-0238">DNA-binding</keyword>
<organism evidence="6 7">
    <name type="scientific">Diploptera punctata</name>
    <name type="common">Pacific beetle cockroach</name>
    <dbReference type="NCBI Taxonomy" id="6984"/>
    <lineage>
        <taxon>Eukaryota</taxon>
        <taxon>Metazoa</taxon>
        <taxon>Ecdysozoa</taxon>
        <taxon>Arthropoda</taxon>
        <taxon>Hexapoda</taxon>
        <taxon>Insecta</taxon>
        <taxon>Pterygota</taxon>
        <taxon>Neoptera</taxon>
        <taxon>Polyneoptera</taxon>
        <taxon>Dictyoptera</taxon>
        <taxon>Blattodea</taxon>
        <taxon>Blaberoidea</taxon>
        <taxon>Blaberidae</taxon>
        <taxon>Diplopterinae</taxon>
        <taxon>Diploptera</taxon>
    </lineage>
</organism>
<dbReference type="SUPFAM" id="SSF47095">
    <property type="entry name" value="HMG-box"/>
    <property type="match status" value="1"/>
</dbReference>
<dbReference type="FunFam" id="3.30.565.10:FF:000017">
    <property type="entry name" value="PMS1 homolog 1, mismatch repair system component"/>
    <property type="match status" value="1"/>
</dbReference>
<feature type="region of interest" description="Disordered" evidence="4">
    <location>
        <begin position="594"/>
        <end position="619"/>
    </location>
</feature>
<dbReference type="InterPro" id="IPR014721">
    <property type="entry name" value="Ribsml_uS5_D2-typ_fold_subgr"/>
</dbReference>
<dbReference type="Gene3D" id="1.10.30.10">
    <property type="entry name" value="High mobility group box domain"/>
    <property type="match status" value="1"/>
</dbReference>
<dbReference type="InterPro" id="IPR038973">
    <property type="entry name" value="MutL/Mlh/Pms-like"/>
</dbReference>
<evidence type="ECO:0000259" key="5">
    <source>
        <dbReference type="PROSITE" id="PS50118"/>
    </source>
</evidence>
<dbReference type="Pfam" id="PF13589">
    <property type="entry name" value="HATPase_c_3"/>
    <property type="match status" value="1"/>
</dbReference>
<feature type="region of interest" description="Disordered" evidence="4">
    <location>
        <begin position="486"/>
        <end position="525"/>
    </location>
</feature>
<dbReference type="InterPro" id="IPR020568">
    <property type="entry name" value="Ribosomal_Su5_D2-typ_SF"/>
</dbReference>
<sequence length="805" mass="90859">AVKELVENALDAGAKNIDIKLENNGMDLIEVRDDGYGVKRCDAKNMALPSYTSKISDYADLDKLTSYGFRGEALNALCQVATVTITTRTREDEYAMTYTLDNCGSVLVSRPSSLSRGTVVTAKRLFYNLPVRKQYLTSNKRRMGQELKQVENMIKCLAVVHPQLRVTFCHDKCLVWQKSACQNLRQSLMQVTSHFVTNQLEELSLTESELKVEMLIPKKAVRNIETLCQSSNDAMMIYINNRPIRYKKVEKMVLKYVSEYFPEQLPVHRYPVCLISIVISPSELDVNLEPNKTQVLLKEEDEVLSKIENVLATYYEITTQNSQKSDETDVSEILNTSSSSENNQTEPSDKNLDEDKPTASKRMRLDVSNPTLVNKQFAGAFNSSPLELDEPKKEEIIRHSQVQRSCDVPVTTDASVIPSDERTFIEANSVDNSNINIINANGGISNSGSCQNFNNKNSNLDNSILQNENYSILNLDNLRFDQNASNLENIPSNADPNKKNSNSGISGFNQNFSDKTSNSQNSEIQKLGNSTSKFFSSISSTTTETTLNDKIAEIIENAESCNKTNVPDILEPRTFESTKELRSGVNVFETENNNVSEDGANFNDKSDFPLPTIPEEAPKNGKLSMEKWSMGLLKTQKGNIMQGSTVLLPKATVDSFNNSYQSVSSQMGQKEQSAFTKFSRDERPKILKEFPSIAFTRVAELLVQRWRILPQEERMRYEQIAKQIDEKRKNKALELGVQKLDTFIKQLNVPKNKIGKNPIREEAKLQSESEVKIEKKPKRPKRNKQIFEISIDSLKDICLGTYTKP</sequence>
<feature type="non-terminal residue" evidence="6">
    <location>
        <position position="805"/>
    </location>
</feature>
<feature type="non-terminal residue" evidence="6">
    <location>
        <position position="1"/>
    </location>
</feature>
<dbReference type="SMART" id="SM00398">
    <property type="entry name" value="HMG"/>
    <property type="match status" value="1"/>
</dbReference>
<dbReference type="Pfam" id="PF00505">
    <property type="entry name" value="HMG_box"/>
    <property type="match status" value="1"/>
</dbReference>
<evidence type="ECO:0000313" key="7">
    <source>
        <dbReference type="Proteomes" id="UP001233999"/>
    </source>
</evidence>
<dbReference type="GO" id="GO:0005524">
    <property type="term" value="F:ATP binding"/>
    <property type="evidence" value="ECO:0007669"/>
    <property type="project" value="InterPro"/>
</dbReference>
<keyword evidence="7" id="KW-1185">Reference proteome</keyword>
<dbReference type="Gene3D" id="3.30.565.10">
    <property type="entry name" value="Histidine kinase-like ATPase, C-terminal domain"/>
    <property type="match status" value="1"/>
</dbReference>
<dbReference type="GO" id="GO:0006298">
    <property type="term" value="P:mismatch repair"/>
    <property type="evidence" value="ECO:0007669"/>
    <property type="project" value="InterPro"/>
</dbReference>